<sequence length="255" mass="28501">MTGTSRPADGGEDESLSGFPVVAPPVPRPVFTEQRWFELTFVHWPVDPVTVTHLYPAGTRPDVFADGLTYVGLVPFTMRDTRVGSILPLPYFGTFAETNIRLYSIDDAGRHGVVFRSLETTRLAVVPVSRVLLGIPYTWSKMRVTRSADLITYDSVRRWPRRGLRSKLSVRIGAQVRATPLEIWLTARWGAHTRKAGRTWWVPNEHDPWPLCSAEIIECDDELLQAAGVDPAGPMLRPLFTTGVHARFGRPSIVA</sequence>
<dbReference type="InterPro" id="IPR023375">
    <property type="entry name" value="ADC_dom_sf"/>
</dbReference>
<dbReference type="EMBL" id="JAODWD010000005">
    <property type="protein sequence ID" value="MCT7660965.1"/>
    <property type="molecule type" value="Genomic_DNA"/>
</dbReference>
<accession>A0ABT2MFB0</accession>
<dbReference type="SUPFAM" id="SSF160104">
    <property type="entry name" value="Acetoacetate decarboxylase-like"/>
    <property type="match status" value="1"/>
</dbReference>
<organism evidence="2 3">
    <name type="scientific">Mycobacterium deserti</name>
    <dbReference type="NCBI Taxonomy" id="2978347"/>
    <lineage>
        <taxon>Bacteria</taxon>
        <taxon>Bacillati</taxon>
        <taxon>Actinomycetota</taxon>
        <taxon>Actinomycetes</taxon>
        <taxon>Mycobacteriales</taxon>
        <taxon>Mycobacteriaceae</taxon>
        <taxon>Mycobacterium</taxon>
    </lineage>
</organism>
<dbReference type="Proteomes" id="UP001206639">
    <property type="component" value="Unassembled WGS sequence"/>
</dbReference>
<gene>
    <name evidence="2" type="ORF">N4S67_21400</name>
</gene>
<keyword evidence="3" id="KW-1185">Reference proteome</keyword>
<evidence type="ECO:0000256" key="1">
    <source>
        <dbReference type="SAM" id="MobiDB-lite"/>
    </source>
</evidence>
<dbReference type="PANTHER" id="PTHR39186">
    <property type="entry name" value="DUF2071 FAMILY PROTEIN"/>
    <property type="match status" value="1"/>
</dbReference>
<comment type="caution">
    <text evidence="2">The sequence shown here is derived from an EMBL/GenBank/DDBJ whole genome shotgun (WGS) entry which is preliminary data.</text>
</comment>
<evidence type="ECO:0000313" key="2">
    <source>
        <dbReference type="EMBL" id="MCT7660965.1"/>
    </source>
</evidence>
<name>A0ABT2MFB0_9MYCO</name>
<evidence type="ECO:0000313" key="3">
    <source>
        <dbReference type="Proteomes" id="UP001206639"/>
    </source>
</evidence>
<proteinExistence type="predicted"/>
<protein>
    <submittedName>
        <fullName evidence="2">DUF2071 domain-containing protein</fullName>
    </submittedName>
</protein>
<dbReference type="InterPro" id="IPR018644">
    <property type="entry name" value="DUF2071"/>
</dbReference>
<dbReference type="PANTHER" id="PTHR39186:SF1">
    <property type="entry name" value="DUF2071 DOMAIN-CONTAINING PROTEIN"/>
    <property type="match status" value="1"/>
</dbReference>
<reference evidence="3" key="1">
    <citation type="submission" date="2023-07" db="EMBL/GenBank/DDBJ databases">
        <authorList>
            <person name="Deng Y."/>
            <person name="Zhang Y.-Q."/>
        </authorList>
    </citation>
    <scope>NUCLEOTIDE SEQUENCE [LARGE SCALE GENOMIC DNA]</scope>
    <source>
        <strain evidence="3">CPCC 205710</strain>
    </source>
</reference>
<dbReference type="Pfam" id="PF09844">
    <property type="entry name" value="DUF2071"/>
    <property type="match status" value="1"/>
</dbReference>
<feature type="region of interest" description="Disordered" evidence="1">
    <location>
        <begin position="1"/>
        <end position="20"/>
    </location>
</feature>